<gene>
    <name evidence="2" type="ORF">scyTo_0004254</name>
</gene>
<evidence type="ECO:0000256" key="1">
    <source>
        <dbReference type="SAM" id="MobiDB-lite"/>
    </source>
</evidence>
<keyword evidence="3" id="KW-1185">Reference proteome</keyword>
<dbReference type="InterPro" id="IPR038794">
    <property type="entry name" value="LIAT1"/>
</dbReference>
<dbReference type="STRING" id="75743.A0A401NNH7"/>
<feature type="compositionally biased region" description="Basic residues" evidence="1">
    <location>
        <begin position="59"/>
        <end position="70"/>
    </location>
</feature>
<sequence length="204" mass="22684">MESKRPASKHKAMSTTNLTAELAQKKKIKKGRDKEKKKSSKMRRHSSSTPSTSEETVSAHKHGKTSRRHLYSASPNIEAPASQGDASHKKPTDISNTANGNQGSGGGSVYSVDQLATSINETLRWDGVLEDPVAEEERIKLYKLNRQLRYLAAQKSTCKNIQFCQQELSDIQSQKENPYVISSKTLQQITAKDQSNSYFVGQRS</sequence>
<dbReference type="AlphaFoldDB" id="A0A401NNH7"/>
<proteinExistence type="predicted"/>
<feature type="compositionally biased region" description="Low complexity" evidence="1">
    <location>
        <begin position="47"/>
        <end position="56"/>
    </location>
</feature>
<dbReference type="EMBL" id="BFAA01001248">
    <property type="protein sequence ID" value="GCB62458.1"/>
    <property type="molecule type" value="Genomic_DNA"/>
</dbReference>
<evidence type="ECO:0008006" key="4">
    <source>
        <dbReference type="Google" id="ProtNLM"/>
    </source>
</evidence>
<comment type="caution">
    <text evidence="2">The sequence shown here is derived from an EMBL/GenBank/DDBJ whole genome shotgun (WGS) entry which is preliminary data.</text>
</comment>
<dbReference type="PANTHER" id="PTHR36474">
    <property type="entry name" value="PROTEIN LIAT1"/>
    <property type="match status" value="1"/>
</dbReference>
<feature type="compositionally biased region" description="Basic residues" evidence="1">
    <location>
        <begin position="1"/>
        <end position="12"/>
    </location>
</feature>
<reference evidence="2 3" key="1">
    <citation type="journal article" date="2018" name="Nat. Ecol. Evol.">
        <title>Shark genomes provide insights into elasmobranch evolution and the origin of vertebrates.</title>
        <authorList>
            <person name="Hara Y"/>
            <person name="Yamaguchi K"/>
            <person name="Onimaru K"/>
            <person name="Kadota M"/>
            <person name="Koyanagi M"/>
            <person name="Keeley SD"/>
            <person name="Tatsumi K"/>
            <person name="Tanaka K"/>
            <person name="Motone F"/>
            <person name="Kageyama Y"/>
            <person name="Nozu R"/>
            <person name="Adachi N"/>
            <person name="Nishimura O"/>
            <person name="Nakagawa R"/>
            <person name="Tanegashima C"/>
            <person name="Kiyatake I"/>
            <person name="Matsumoto R"/>
            <person name="Murakumo K"/>
            <person name="Nishida K"/>
            <person name="Terakita A"/>
            <person name="Kuratani S"/>
            <person name="Sato K"/>
            <person name="Hyodo S Kuraku.S."/>
        </authorList>
    </citation>
    <scope>NUCLEOTIDE SEQUENCE [LARGE SCALE GENOMIC DNA]</scope>
</reference>
<evidence type="ECO:0000313" key="2">
    <source>
        <dbReference type="EMBL" id="GCB62458.1"/>
    </source>
</evidence>
<dbReference type="OrthoDB" id="10017439at2759"/>
<organism evidence="2 3">
    <name type="scientific">Scyliorhinus torazame</name>
    <name type="common">Cloudy catshark</name>
    <name type="synonym">Catulus torazame</name>
    <dbReference type="NCBI Taxonomy" id="75743"/>
    <lineage>
        <taxon>Eukaryota</taxon>
        <taxon>Metazoa</taxon>
        <taxon>Chordata</taxon>
        <taxon>Craniata</taxon>
        <taxon>Vertebrata</taxon>
        <taxon>Chondrichthyes</taxon>
        <taxon>Elasmobranchii</taxon>
        <taxon>Galeomorphii</taxon>
        <taxon>Galeoidea</taxon>
        <taxon>Carcharhiniformes</taxon>
        <taxon>Scyliorhinidae</taxon>
        <taxon>Scyliorhinus</taxon>
    </lineage>
</organism>
<feature type="region of interest" description="Disordered" evidence="1">
    <location>
        <begin position="1"/>
        <end position="109"/>
    </location>
</feature>
<protein>
    <recommendedName>
        <fullName evidence="4">Protein LIAT1</fullName>
    </recommendedName>
</protein>
<feature type="compositionally biased region" description="Basic residues" evidence="1">
    <location>
        <begin position="25"/>
        <end position="46"/>
    </location>
</feature>
<name>A0A401NNH7_SCYTO</name>
<dbReference type="PANTHER" id="PTHR36474:SF1">
    <property type="entry name" value="PROTEIN LIAT1"/>
    <property type="match status" value="1"/>
</dbReference>
<dbReference type="Proteomes" id="UP000288216">
    <property type="component" value="Unassembled WGS sequence"/>
</dbReference>
<dbReference type="OMA" id="HKDREVE"/>
<evidence type="ECO:0000313" key="3">
    <source>
        <dbReference type="Proteomes" id="UP000288216"/>
    </source>
</evidence>
<accession>A0A401NNH7</accession>